<dbReference type="RefSeq" id="WP_220335668.1">
    <property type="nucleotide sequence ID" value="NZ_JAEUAK010000006.1"/>
</dbReference>
<proteinExistence type="inferred from homology"/>
<dbReference type="Pfam" id="PF03795">
    <property type="entry name" value="YCII"/>
    <property type="match status" value="1"/>
</dbReference>
<organism evidence="3 4">
    <name type="scientific">Rhizobium mesosinicum</name>
    <dbReference type="NCBI Taxonomy" id="335017"/>
    <lineage>
        <taxon>Bacteria</taxon>
        <taxon>Pseudomonadati</taxon>
        <taxon>Pseudomonadota</taxon>
        <taxon>Alphaproteobacteria</taxon>
        <taxon>Hyphomicrobiales</taxon>
        <taxon>Rhizobiaceae</taxon>
        <taxon>Rhizobium/Agrobacterium group</taxon>
        <taxon>Rhizobium</taxon>
    </lineage>
</organism>
<accession>A0ABS7GYA5</accession>
<keyword evidence="4" id="KW-1185">Reference proteome</keyword>
<dbReference type="SUPFAM" id="SSF54909">
    <property type="entry name" value="Dimeric alpha+beta barrel"/>
    <property type="match status" value="1"/>
</dbReference>
<dbReference type="InterPro" id="IPR005545">
    <property type="entry name" value="YCII"/>
</dbReference>
<dbReference type="Gene3D" id="3.30.70.1060">
    <property type="entry name" value="Dimeric alpha+beta barrel"/>
    <property type="match status" value="1"/>
</dbReference>
<evidence type="ECO:0000313" key="3">
    <source>
        <dbReference type="EMBL" id="MBW9054283.1"/>
    </source>
</evidence>
<protein>
    <recommendedName>
        <fullName evidence="2">YCII-related domain-containing protein</fullName>
    </recommendedName>
</protein>
<comment type="similarity">
    <text evidence="1">Belongs to the YciI family.</text>
</comment>
<dbReference type="InterPro" id="IPR011008">
    <property type="entry name" value="Dimeric_a/b-barrel"/>
</dbReference>
<sequence>MAYFFMRLVPPRPTFPHDGTGEEMAAMKRHAEYWHQKAVAGSAIAVGPVFETGGAFGIAIVEVADQAAAKALADADPIVTSGFGFRFDVSPMPSIILRPQTGTAI</sequence>
<evidence type="ECO:0000259" key="2">
    <source>
        <dbReference type="Pfam" id="PF03795"/>
    </source>
</evidence>
<dbReference type="Proteomes" id="UP000717752">
    <property type="component" value="Unassembled WGS sequence"/>
</dbReference>
<dbReference type="EMBL" id="JAEUAK010000006">
    <property type="protein sequence ID" value="MBW9054283.1"/>
    <property type="molecule type" value="Genomic_DNA"/>
</dbReference>
<evidence type="ECO:0000313" key="4">
    <source>
        <dbReference type="Proteomes" id="UP000717752"/>
    </source>
</evidence>
<reference evidence="3 4" key="1">
    <citation type="journal article" date="2021" name="MBio">
        <title>Poor Competitiveness of Bradyrhizobium in Pigeon Pea Root Colonization in Indian Soils.</title>
        <authorList>
            <person name="Chalasani D."/>
            <person name="Basu A."/>
            <person name="Pullabhotla S.V.S.R.N."/>
            <person name="Jorrin B."/>
            <person name="Neal A.L."/>
            <person name="Poole P.S."/>
            <person name="Podile A.R."/>
            <person name="Tkacz A."/>
        </authorList>
    </citation>
    <scope>NUCLEOTIDE SEQUENCE [LARGE SCALE GENOMIC DNA]</scope>
    <source>
        <strain evidence="3 4">HU56</strain>
    </source>
</reference>
<feature type="domain" description="YCII-related" evidence="2">
    <location>
        <begin position="4"/>
        <end position="92"/>
    </location>
</feature>
<name>A0ABS7GYA5_9HYPH</name>
<comment type="caution">
    <text evidence="3">The sequence shown here is derived from an EMBL/GenBank/DDBJ whole genome shotgun (WGS) entry which is preliminary data.</text>
</comment>
<gene>
    <name evidence="3" type="ORF">JNB85_17885</name>
</gene>
<evidence type="ECO:0000256" key="1">
    <source>
        <dbReference type="ARBA" id="ARBA00007689"/>
    </source>
</evidence>